<evidence type="ECO:0000313" key="1">
    <source>
        <dbReference type="EMBL" id="GGH12602.1"/>
    </source>
</evidence>
<protein>
    <recommendedName>
        <fullName evidence="3">Helix-turn-helix domain-containing protein</fullName>
    </recommendedName>
</protein>
<dbReference type="AlphaFoldDB" id="A0A917I474"/>
<dbReference type="Proteomes" id="UP000603912">
    <property type="component" value="Unassembled WGS sequence"/>
</dbReference>
<evidence type="ECO:0008006" key="3">
    <source>
        <dbReference type="Google" id="ProtNLM"/>
    </source>
</evidence>
<dbReference type="RefSeq" id="WP_188516638.1">
    <property type="nucleotide sequence ID" value="NZ_BMES01000001.1"/>
</dbReference>
<evidence type="ECO:0000313" key="2">
    <source>
        <dbReference type="Proteomes" id="UP000603912"/>
    </source>
</evidence>
<accession>A0A917I474</accession>
<organism evidence="1 2">
    <name type="scientific">Alsobacter metallidurans</name>
    <dbReference type="NCBI Taxonomy" id="340221"/>
    <lineage>
        <taxon>Bacteria</taxon>
        <taxon>Pseudomonadati</taxon>
        <taxon>Pseudomonadota</taxon>
        <taxon>Alphaproteobacteria</taxon>
        <taxon>Hyphomicrobiales</taxon>
        <taxon>Alsobacteraceae</taxon>
        <taxon>Alsobacter</taxon>
    </lineage>
</organism>
<dbReference type="NCBIfam" id="TIGR01764">
    <property type="entry name" value="excise"/>
    <property type="match status" value="1"/>
</dbReference>
<comment type="caution">
    <text evidence="1">The sequence shown here is derived from an EMBL/GenBank/DDBJ whole genome shotgun (WGS) entry which is preliminary data.</text>
</comment>
<gene>
    <name evidence="1" type="ORF">GCM10007036_10580</name>
</gene>
<reference evidence="1" key="2">
    <citation type="submission" date="2020-09" db="EMBL/GenBank/DDBJ databases">
        <authorList>
            <person name="Sun Q."/>
            <person name="Zhou Y."/>
        </authorList>
    </citation>
    <scope>NUCLEOTIDE SEQUENCE</scope>
    <source>
        <strain evidence="1">CGMCC 1.12214</strain>
    </source>
</reference>
<dbReference type="GO" id="GO:0003677">
    <property type="term" value="F:DNA binding"/>
    <property type="evidence" value="ECO:0007669"/>
    <property type="project" value="InterPro"/>
</dbReference>
<reference evidence="1" key="1">
    <citation type="journal article" date="2014" name="Int. J. Syst. Evol. Microbiol.">
        <title>Complete genome sequence of Corynebacterium casei LMG S-19264T (=DSM 44701T), isolated from a smear-ripened cheese.</title>
        <authorList>
            <consortium name="US DOE Joint Genome Institute (JGI-PGF)"/>
            <person name="Walter F."/>
            <person name="Albersmeier A."/>
            <person name="Kalinowski J."/>
            <person name="Ruckert C."/>
        </authorList>
    </citation>
    <scope>NUCLEOTIDE SEQUENCE</scope>
    <source>
        <strain evidence="1">CGMCC 1.12214</strain>
    </source>
</reference>
<keyword evidence="2" id="KW-1185">Reference proteome</keyword>
<dbReference type="InterPro" id="IPR010093">
    <property type="entry name" value="SinI_DNA-bd"/>
</dbReference>
<name>A0A917I474_9HYPH</name>
<dbReference type="EMBL" id="BMES01000001">
    <property type="protein sequence ID" value="GGH12602.1"/>
    <property type="molecule type" value="Genomic_DNA"/>
</dbReference>
<sequence>MDTDLRQRVEADLPVKVTCIAKATETSRNHLYDAIKKGEIRSVRVGRTIRIPAAEARRLLGWEVAA</sequence>
<proteinExistence type="predicted"/>